<protein>
    <submittedName>
        <fullName evidence="1">Uncharacterized protein</fullName>
    </submittedName>
</protein>
<name>A0A2P2IPU4_RHIMU</name>
<evidence type="ECO:0000313" key="1">
    <source>
        <dbReference type="EMBL" id="MBW83246.1"/>
    </source>
</evidence>
<accession>A0A2P2IPU4</accession>
<organism evidence="1">
    <name type="scientific">Rhizophora mucronata</name>
    <name type="common">Asiatic mangrove</name>
    <dbReference type="NCBI Taxonomy" id="61149"/>
    <lineage>
        <taxon>Eukaryota</taxon>
        <taxon>Viridiplantae</taxon>
        <taxon>Streptophyta</taxon>
        <taxon>Embryophyta</taxon>
        <taxon>Tracheophyta</taxon>
        <taxon>Spermatophyta</taxon>
        <taxon>Magnoliopsida</taxon>
        <taxon>eudicotyledons</taxon>
        <taxon>Gunneridae</taxon>
        <taxon>Pentapetalae</taxon>
        <taxon>rosids</taxon>
        <taxon>fabids</taxon>
        <taxon>Malpighiales</taxon>
        <taxon>Rhizophoraceae</taxon>
        <taxon>Rhizophora</taxon>
    </lineage>
</organism>
<proteinExistence type="predicted"/>
<dbReference type="EMBL" id="GGEC01002763">
    <property type="protein sequence ID" value="MBW83246.1"/>
    <property type="molecule type" value="Transcribed_RNA"/>
</dbReference>
<reference evidence="1" key="1">
    <citation type="submission" date="2018-02" db="EMBL/GenBank/DDBJ databases">
        <title>Rhizophora mucronata_Transcriptome.</title>
        <authorList>
            <person name="Meera S.P."/>
            <person name="Sreeshan A."/>
            <person name="Augustine A."/>
        </authorList>
    </citation>
    <scope>NUCLEOTIDE SEQUENCE</scope>
    <source>
        <tissue evidence="1">Leaf</tissue>
    </source>
</reference>
<dbReference type="AlphaFoldDB" id="A0A2P2IPU4"/>
<sequence length="67" mass="7668">MECKVTLKSPEVYLSPTIPKQQMQNPNRILAQILVLIGVSIKVELRSLSKRELWNIKLDVIHGLTWG</sequence>